<evidence type="ECO:0000256" key="3">
    <source>
        <dbReference type="ARBA" id="ARBA00023155"/>
    </source>
</evidence>
<evidence type="ECO:0000256" key="5">
    <source>
        <dbReference type="PROSITE-ProRule" id="PRU00108"/>
    </source>
</evidence>
<evidence type="ECO:0000256" key="4">
    <source>
        <dbReference type="ARBA" id="ARBA00023242"/>
    </source>
</evidence>
<feature type="DNA-binding region" description="Homeobox" evidence="5">
    <location>
        <begin position="350"/>
        <end position="409"/>
    </location>
</feature>
<feature type="compositionally biased region" description="Polar residues" evidence="7">
    <location>
        <begin position="42"/>
        <end position="58"/>
    </location>
</feature>
<dbReference type="SMART" id="SM00389">
    <property type="entry name" value="HOX"/>
    <property type="match status" value="1"/>
</dbReference>
<feature type="compositionally biased region" description="Low complexity" evidence="7">
    <location>
        <begin position="250"/>
        <end position="268"/>
    </location>
</feature>
<dbReference type="GO" id="GO:0006357">
    <property type="term" value="P:regulation of transcription by RNA polymerase II"/>
    <property type="evidence" value="ECO:0007669"/>
    <property type="project" value="TreeGrafter"/>
</dbReference>
<proteinExistence type="predicted"/>
<dbReference type="GO" id="GO:0005634">
    <property type="term" value="C:nucleus"/>
    <property type="evidence" value="ECO:0007669"/>
    <property type="project" value="UniProtKB-SubCell"/>
</dbReference>
<evidence type="ECO:0000313" key="9">
    <source>
        <dbReference type="EMBL" id="ODQ66029.1"/>
    </source>
</evidence>
<dbReference type="PROSITE" id="PS50071">
    <property type="entry name" value="HOMEOBOX_2"/>
    <property type="match status" value="1"/>
</dbReference>
<dbReference type="InterPro" id="IPR001356">
    <property type="entry name" value="HD"/>
</dbReference>
<protein>
    <recommendedName>
        <fullName evidence="8">Homeobox domain-containing protein</fullName>
    </recommendedName>
</protein>
<dbReference type="GO" id="GO:0030154">
    <property type="term" value="P:cell differentiation"/>
    <property type="evidence" value="ECO:0007669"/>
    <property type="project" value="TreeGrafter"/>
</dbReference>
<dbReference type="PANTHER" id="PTHR24324:SF5">
    <property type="entry name" value="HEMATOPOIETICALLY-EXPRESSED HOMEOBOX PROTEIN HHEX"/>
    <property type="match status" value="1"/>
</dbReference>
<feature type="compositionally biased region" description="Polar residues" evidence="7">
    <location>
        <begin position="87"/>
        <end position="110"/>
    </location>
</feature>
<dbReference type="STRING" id="857566.A0A1E3PKR9"/>
<dbReference type="OrthoDB" id="6159439at2759"/>
<dbReference type="SUPFAM" id="SSF46689">
    <property type="entry name" value="Homeodomain-like"/>
    <property type="match status" value="1"/>
</dbReference>
<dbReference type="InterPro" id="IPR009057">
    <property type="entry name" value="Homeodomain-like_sf"/>
</dbReference>
<dbReference type="AlphaFoldDB" id="A0A1E3PKR9"/>
<feature type="region of interest" description="Disordered" evidence="7">
    <location>
        <begin position="241"/>
        <end position="282"/>
    </location>
</feature>
<feature type="region of interest" description="Disordered" evidence="7">
    <location>
        <begin position="336"/>
        <end position="358"/>
    </location>
</feature>
<dbReference type="EMBL" id="KV454409">
    <property type="protein sequence ID" value="ODQ66029.1"/>
    <property type="molecule type" value="Genomic_DNA"/>
</dbReference>
<reference evidence="9 10" key="1">
    <citation type="journal article" date="2016" name="Proc. Natl. Acad. Sci. U.S.A.">
        <title>Comparative genomics of biotechnologically important yeasts.</title>
        <authorList>
            <person name="Riley R."/>
            <person name="Haridas S."/>
            <person name="Wolfe K.H."/>
            <person name="Lopes M.R."/>
            <person name="Hittinger C.T."/>
            <person name="Goeker M."/>
            <person name="Salamov A.A."/>
            <person name="Wisecaver J.H."/>
            <person name="Long T.M."/>
            <person name="Calvey C.H."/>
            <person name="Aerts A.L."/>
            <person name="Barry K.W."/>
            <person name="Choi C."/>
            <person name="Clum A."/>
            <person name="Coughlan A.Y."/>
            <person name="Deshpande S."/>
            <person name="Douglass A.P."/>
            <person name="Hanson S.J."/>
            <person name="Klenk H.-P."/>
            <person name="LaButti K.M."/>
            <person name="Lapidus A."/>
            <person name="Lindquist E.A."/>
            <person name="Lipzen A.M."/>
            <person name="Meier-Kolthoff J.P."/>
            <person name="Ohm R.A."/>
            <person name="Otillar R.P."/>
            <person name="Pangilinan J.L."/>
            <person name="Peng Y."/>
            <person name="Rokas A."/>
            <person name="Rosa C.A."/>
            <person name="Scheuner C."/>
            <person name="Sibirny A.A."/>
            <person name="Slot J.C."/>
            <person name="Stielow J.B."/>
            <person name="Sun H."/>
            <person name="Kurtzman C.P."/>
            <person name="Blackwell M."/>
            <person name="Grigoriev I.V."/>
            <person name="Jeffries T.W."/>
        </authorList>
    </citation>
    <scope>NUCLEOTIDE SEQUENCE [LARGE SCALE GENOMIC DNA]</scope>
    <source>
        <strain evidence="9 10">DSM 6958</strain>
    </source>
</reference>
<keyword evidence="4 5" id="KW-0539">Nucleus</keyword>
<keyword evidence="2 5" id="KW-0238">DNA-binding</keyword>
<dbReference type="Gene3D" id="1.10.10.60">
    <property type="entry name" value="Homeodomain-like"/>
    <property type="match status" value="1"/>
</dbReference>
<evidence type="ECO:0000259" key="8">
    <source>
        <dbReference type="PROSITE" id="PS50071"/>
    </source>
</evidence>
<sequence length="415" mass="46516">MLLMPRSFISNNNSAPPTLPSSLHDNPSSFRHHSDSRPYPTSHHSQGSASPITSPINDSSSSAYSSKPSSLSSEGEGAYIYSKEPSAISQSPEKNISSNRSPLQNYSQGPLPSIQGLESNRSLSNRSSVSQSSEDIKLPGVQELLSLADSSRSVLNNPPGYKVSPTLSPTQPFNPNYLSTLNLPQQSQAFPLAQHPATSKNLIKSDSHLLPPVINPFSFPIESKPNVPPANQVFLHNPHLFSQSSPYPFQQPHPQNSHLQQQQILNQAQEHDSQEQRRPLEQQQALRPIRHQHNQQFVPYDMSSQSVYTALPEPQRAPFVHMGSDMDRSIDYNPSHRYAPDLNGVENNSVKPKRRRATPTQVDRLNATFEKTFFPSSEKRLELARELNMTPRAVQIWFQNKRQGWNSEHKRPVPK</sequence>
<gene>
    <name evidence="9" type="ORF">NADFUDRAFT_70341</name>
</gene>
<evidence type="ECO:0000256" key="7">
    <source>
        <dbReference type="SAM" id="MobiDB-lite"/>
    </source>
</evidence>
<feature type="domain" description="Homeobox" evidence="8">
    <location>
        <begin position="348"/>
        <end position="408"/>
    </location>
</feature>
<dbReference type="Proteomes" id="UP000095009">
    <property type="component" value="Unassembled WGS sequence"/>
</dbReference>
<feature type="compositionally biased region" description="Polar residues" evidence="7">
    <location>
        <begin position="8"/>
        <end position="29"/>
    </location>
</feature>
<dbReference type="PANTHER" id="PTHR24324">
    <property type="entry name" value="HOMEOBOX PROTEIN HHEX"/>
    <property type="match status" value="1"/>
</dbReference>
<keyword evidence="10" id="KW-1185">Reference proteome</keyword>
<accession>A0A1E3PKR9</accession>
<dbReference type="InterPro" id="IPR051000">
    <property type="entry name" value="Homeobox_DNA-bind_prot"/>
</dbReference>
<evidence type="ECO:0000256" key="6">
    <source>
        <dbReference type="RuleBase" id="RU000682"/>
    </source>
</evidence>
<feature type="compositionally biased region" description="Low complexity" evidence="7">
    <location>
        <begin position="117"/>
        <end position="133"/>
    </location>
</feature>
<dbReference type="Pfam" id="PF00046">
    <property type="entry name" value="Homeodomain"/>
    <property type="match status" value="1"/>
</dbReference>
<dbReference type="GO" id="GO:0000978">
    <property type="term" value="F:RNA polymerase II cis-regulatory region sequence-specific DNA binding"/>
    <property type="evidence" value="ECO:0007669"/>
    <property type="project" value="TreeGrafter"/>
</dbReference>
<feature type="compositionally biased region" description="Low complexity" evidence="7">
    <location>
        <begin position="59"/>
        <end position="73"/>
    </location>
</feature>
<keyword evidence="3 5" id="KW-0371">Homeobox</keyword>
<name>A0A1E3PKR9_9ASCO</name>
<dbReference type="CDD" id="cd00086">
    <property type="entry name" value="homeodomain"/>
    <property type="match status" value="1"/>
</dbReference>
<feature type="region of interest" description="Disordered" evidence="7">
    <location>
        <begin position="1"/>
        <end position="135"/>
    </location>
</feature>
<evidence type="ECO:0000313" key="10">
    <source>
        <dbReference type="Proteomes" id="UP000095009"/>
    </source>
</evidence>
<evidence type="ECO:0000256" key="2">
    <source>
        <dbReference type="ARBA" id="ARBA00023125"/>
    </source>
</evidence>
<comment type="subcellular location">
    <subcellularLocation>
        <location evidence="1 5 6">Nucleus</location>
    </subcellularLocation>
</comment>
<organism evidence="9 10">
    <name type="scientific">Nadsonia fulvescens var. elongata DSM 6958</name>
    <dbReference type="NCBI Taxonomy" id="857566"/>
    <lineage>
        <taxon>Eukaryota</taxon>
        <taxon>Fungi</taxon>
        <taxon>Dikarya</taxon>
        <taxon>Ascomycota</taxon>
        <taxon>Saccharomycotina</taxon>
        <taxon>Dipodascomycetes</taxon>
        <taxon>Dipodascales</taxon>
        <taxon>Dipodascales incertae sedis</taxon>
        <taxon>Nadsonia</taxon>
    </lineage>
</organism>
<evidence type="ECO:0000256" key="1">
    <source>
        <dbReference type="ARBA" id="ARBA00004123"/>
    </source>
</evidence>
<feature type="compositionally biased region" description="Basic and acidic residues" evidence="7">
    <location>
        <begin position="269"/>
        <end position="280"/>
    </location>
</feature>